<sequence length="467" mass="50523">MKDGGTSLRFRLLAGTLVWIVATVGIAGWMLQAMFEQHLSRQFHAELATHLNQLAANLELNAAGEPEISHILSDPRLERPYSGLYWQVDRMTTGDGTAQVALLRSRSLWDGELVVPRDRLADGERHEHRVSGPKGESLRMIEQVMHPAEQPGLTLRLIVAADETLLAEPLARFRGLLLAALGLLAGGLALAAVVQVVAGLRPLNRLRDELTRLRDGEQATLAGRHPAEIQPLVDELNSLLARNAEFVERARGQAGNLAHAVKTPLAVMANAAASETGELAELVGSQVAIARQQIDHHLARARSAAAAQVQGRLCAVRPATEGLLRVMQRVHAERDLTLTLADGSEPLVFRGEAQDLQEMLGNLLDNACKWAGSRIHVSAVREDTRLRIDIDDDGAGIAPEDRPNLLQRGRRGDEKVAGSGLGLSIVDELASLYGGHLELLDSPLGGLRARLWLPAGKDTEFNQGDSS</sequence>
<comment type="subcellular location">
    <subcellularLocation>
        <location evidence="2">Membrane</location>
    </subcellularLocation>
</comment>
<protein>
    <recommendedName>
        <fullName evidence="3">histidine kinase</fullName>
        <ecNumber evidence="3">2.7.13.3</ecNumber>
    </recommendedName>
</protein>
<dbReference type="InterPro" id="IPR003594">
    <property type="entry name" value="HATPase_dom"/>
</dbReference>
<evidence type="ECO:0000256" key="11">
    <source>
        <dbReference type="SAM" id="Phobius"/>
    </source>
</evidence>
<accession>A0A1R1I4P2</accession>
<dbReference type="InterPro" id="IPR036890">
    <property type="entry name" value="HATPase_C_sf"/>
</dbReference>
<dbReference type="EC" id="2.7.13.3" evidence="3"/>
<feature type="transmembrane region" description="Helical" evidence="11">
    <location>
        <begin position="176"/>
        <end position="198"/>
    </location>
</feature>
<dbReference type="InterPro" id="IPR050428">
    <property type="entry name" value="TCS_sensor_his_kinase"/>
</dbReference>
<dbReference type="SMART" id="SM00387">
    <property type="entry name" value="HATPase_c"/>
    <property type="match status" value="1"/>
</dbReference>
<dbReference type="GO" id="GO:0004673">
    <property type="term" value="F:protein histidine kinase activity"/>
    <property type="evidence" value="ECO:0007669"/>
    <property type="project" value="UniProtKB-EC"/>
</dbReference>
<evidence type="ECO:0000259" key="13">
    <source>
        <dbReference type="PROSITE" id="PS50885"/>
    </source>
</evidence>
<evidence type="ECO:0000256" key="4">
    <source>
        <dbReference type="ARBA" id="ARBA00022553"/>
    </source>
</evidence>
<keyword evidence="5" id="KW-0808">Transferase</keyword>
<evidence type="ECO:0000313" key="15">
    <source>
        <dbReference type="Proteomes" id="UP000187526"/>
    </source>
</evidence>
<dbReference type="GO" id="GO:0005524">
    <property type="term" value="F:ATP binding"/>
    <property type="evidence" value="ECO:0007669"/>
    <property type="project" value="UniProtKB-KW"/>
</dbReference>
<dbReference type="Pfam" id="PF02518">
    <property type="entry name" value="HATPase_c"/>
    <property type="match status" value="1"/>
</dbReference>
<dbReference type="AlphaFoldDB" id="A0A1R1I4P2"/>
<keyword evidence="7" id="KW-0418">Kinase</keyword>
<dbReference type="GO" id="GO:0005886">
    <property type="term" value="C:plasma membrane"/>
    <property type="evidence" value="ECO:0007669"/>
    <property type="project" value="TreeGrafter"/>
</dbReference>
<organism evidence="14 15">
    <name type="scientific">Azonexus hydrophilus</name>
    <dbReference type="NCBI Taxonomy" id="418702"/>
    <lineage>
        <taxon>Bacteria</taxon>
        <taxon>Pseudomonadati</taxon>
        <taxon>Pseudomonadota</taxon>
        <taxon>Betaproteobacteria</taxon>
        <taxon>Rhodocyclales</taxon>
        <taxon>Azonexaceae</taxon>
        <taxon>Azonexus</taxon>
    </lineage>
</organism>
<dbReference type="Gene3D" id="3.30.565.10">
    <property type="entry name" value="Histidine kinase-like ATPase, C-terminal domain"/>
    <property type="match status" value="1"/>
</dbReference>
<comment type="catalytic activity">
    <reaction evidence="1">
        <text>ATP + protein L-histidine = ADP + protein N-phospho-L-histidine.</text>
        <dbReference type="EC" id="2.7.13.3"/>
    </reaction>
</comment>
<dbReference type="OrthoDB" id="9809567at2"/>
<keyword evidence="10 11" id="KW-0472">Membrane</keyword>
<evidence type="ECO:0000259" key="12">
    <source>
        <dbReference type="PROSITE" id="PS50109"/>
    </source>
</evidence>
<keyword evidence="14" id="KW-0067">ATP-binding</keyword>
<dbReference type="Proteomes" id="UP000187526">
    <property type="component" value="Unassembled WGS sequence"/>
</dbReference>
<evidence type="ECO:0000256" key="5">
    <source>
        <dbReference type="ARBA" id="ARBA00022679"/>
    </source>
</evidence>
<dbReference type="GO" id="GO:0000160">
    <property type="term" value="P:phosphorelay signal transduction system"/>
    <property type="evidence" value="ECO:0007669"/>
    <property type="project" value="UniProtKB-KW"/>
</dbReference>
<keyword evidence="6 11" id="KW-0812">Transmembrane</keyword>
<evidence type="ECO:0000256" key="6">
    <source>
        <dbReference type="ARBA" id="ARBA00022692"/>
    </source>
</evidence>
<keyword evidence="15" id="KW-1185">Reference proteome</keyword>
<dbReference type="STRING" id="418702.BJN45_09635"/>
<feature type="domain" description="HAMP" evidence="13">
    <location>
        <begin position="197"/>
        <end position="248"/>
    </location>
</feature>
<keyword evidence="9" id="KW-0902">Two-component regulatory system</keyword>
<proteinExistence type="predicted"/>
<keyword evidence="4" id="KW-0597">Phosphoprotein</keyword>
<dbReference type="RefSeq" id="WP_076094626.1">
    <property type="nucleotide sequence ID" value="NZ_MTHD01000003.1"/>
</dbReference>
<dbReference type="PANTHER" id="PTHR45436">
    <property type="entry name" value="SENSOR HISTIDINE KINASE YKOH"/>
    <property type="match status" value="1"/>
</dbReference>
<dbReference type="PROSITE" id="PS50109">
    <property type="entry name" value="HIS_KIN"/>
    <property type="match status" value="1"/>
</dbReference>
<dbReference type="InterPro" id="IPR004358">
    <property type="entry name" value="Sig_transdc_His_kin-like_C"/>
</dbReference>
<dbReference type="InterPro" id="IPR005467">
    <property type="entry name" value="His_kinase_dom"/>
</dbReference>
<evidence type="ECO:0000256" key="3">
    <source>
        <dbReference type="ARBA" id="ARBA00012438"/>
    </source>
</evidence>
<evidence type="ECO:0000256" key="1">
    <source>
        <dbReference type="ARBA" id="ARBA00000085"/>
    </source>
</evidence>
<keyword evidence="14" id="KW-0547">Nucleotide-binding</keyword>
<dbReference type="PRINTS" id="PR00344">
    <property type="entry name" value="BCTRLSENSOR"/>
</dbReference>
<feature type="domain" description="Histidine kinase" evidence="12">
    <location>
        <begin position="256"/>
        <end position="457"/>
    </location>
</feature>
<dbReference type="PROSITE" id="PS50885">
    <property type="entry name" value="HAMP"/>
    <property type="match status" value="1"/>
</dbReference>
<name>A0A1R1I4P2_9RHOO</name>
<evidence type="ECO:0000256" key="9">
    <source>
        <dbReference type="ARBA" id="ARBA00023012"/>
    </source>
</evidence>
<evidence type="ECO:0000256" key="2">
    <source>
        <dbReference type="ARBA" id="ARBA00004370"/>
    </source>
</evidence>
<reference evidence="14 15" key="1">
    <citation type="submission" date="2016-10" db="EMBL/GenBank/DDBJ databases">
        <title>Alkaliphiles isolated from bioreactors.</title>
        <authorList>
            <person name="Salah Z."/>
            <person name="Rout S.P."/>
            <person name="Humphreys P.N."/>
        </authorList>
    </citation>
    <scope>NUCLEOTIDE SEQUENCE [LARGE SCALE GENOMIC DNA]</scope>
    <source>
        <strain evidence="14 15">ZS02</strain>
    </source>
</reference>
<comment type="caution">
    <text evidence="14">The sequence shown here is derived from an EMBL/GenBank/DDBJ whole genome shotgun (WGS) entry which is preliminary data.</text>
</comment>
<evidence type="ECO:0000313" key="14">
    <source>
        <dbReference type="EMBL" id="OMG53687.1"/>
    </source>
</evidence>
<feature type="transmembrane region" description="Helical" evidence="11">
    <location>
        <begin position="12"/>
        <end position="31"/>
    </location>
</feature>
<dbReference type="SUPFAM" id="SSF55874">
    <property type="entry name" value="ATPase domain of HSP90 chaperone/DNA topoisomerase II/histidine kinase"/>
    <property type="match status" value="1"/>
</dbReference>
<evidence type="ECO:0000256" key="7">
    <source>
        <dbReference type="ARBA" id="ARBA00022777"/>
    </source>
</evidence>
<dbReference type="PANTHER" id="PTHR45436:SF5">
    <property type="entry name" value="SENSOR HISTIDINE KINASE TRCS"/>
    <property type="match status" value="1"/>
</dbReference>
<evidence type="ECO:0000256" key="10">
    <source>
        <dbReference type="ARBA" id="ARBA00023136"/>
    </source>
</evidence>
<dbReference type="InterPro" id="IPR003660">
    <property type="entry name" value="HAMP_dom"/>
</dbReference>
<evidence type="ECO:0000256" key="8">
    <source>
        <dbReference type="ARBA" id="ARBA00022989"/>
    </source>
</evidence>
<gene>
    <name evidence="14" type="ORF">BJN45_09635</name>
</gene>
<keyword evidence="8 11" id="KW-1133">Transmembrane helix</keyword>
<dbReference type="EMBL" id="MTHD01000003">
    <property type="protein sequence ID" value="OMG53687.1"/>
    <property type="molecule type" value="Genomic_DNA"/>
</dbReference>